<evidence type="ECO:0000313" key="2">
    <source>
        <dbReference type="Proteomes" id="UP001227268"/>
    </source>
</evidence>
<name>A0ACC2W207_9TREE</name>
<protein>
    <submittedName>
        <fullName evidence="1">Uncharacterized protein</fullName>
    </submittedName>
</protein>
<sequence length="633" mass="68808">MAIPAPTPLRTVDSNAPAGASARQSAIQTVQNQNQQRPFPKQEDQRRPPRQNGNQQQQPFAQQYIISGPPAPQFSSVPSEAFGNQHGSTNPYLPTQSNTQQGMNPYMTEMAPAANASYKSNGFGNGGGFSAPMLMSEYTAGQIATLQSRLSKKLGPEYITKRPGPGGGPKLRWVPEQANDELMSKAGKVRIGLTIDILTKPILTTATTYDPAVINLANEVFGFNGWSSQIMSLNTDFAKKEAVTDAVKRTLRSFGNVLGNCLYDREYTKEIEKVKWQPVPLQRRDLWRRPEFEETEPEDPNAPPPPPSCRAHPHLEALSEEHLARQTSGPSIAQSRMKPRPYNTNSARQEFAVPALPSHLHRMDGAAVTSKACTNANSLGQSIVRPMTTALEEEFGMDEAHLATMDLDDPATMPTGADFAIHDTSYDGSVFDQSMDSISVASTSVSSVSTRLPHGNTRDFADNTSGNGIKGPATASKVEQKTSSDEDEKEAGRRRRREALLQSAQQQPAGLHTEGFGRKDNREYKSGVGAQQQQPPIVGGFRFPGDSTNTSIEHDNLGGRSVSDPVAMLHGTRVDSDFVSARGWNRSNDSGNEENGRGVGKAVPISHQAQRRPLGELDPSEVPFEPGAKRSRA</sequence>
<accession>A0ACC2W207</accession>
<gene>
    <name evidence="1" type="ORF">QFC21_001718</name>
</gene>
<proteinExistence type="predicted"/>
<organism evidence="1 2">
    <name type="scientific">Naganishia friedmannii</name>
    <dbReference type="NCBI Taxonomy" id="89922"/>
    <lineage>
        <taxon>Eukaryota</taxon>
        <taxon>Fungi</taxon>
        <taxon>Dikarya</taxon>
        <taxon>Basidiomycota</taxon>
        <taxon>Agaricomycotina</taxon>
        <taxon>Tremellomycetes</taxon>
        <taxon>Filobasidiales</taxon>
        <taxon>Filobasidiaceae</taxon>
        <taxon>Naganishia</taxon>
    </lineage>
</organism>
<dbReference type="EMBL" id="JASBWT010000004">
    <property type="protein sequence ID" value="KAJ9105349.1"/>
    <property type="molecule type" value="Genomic_DNA"/>
</dbReference>
<evidence type="ECO:0000313" key="1">
    <source>
        <dbReference type="EMBL" id="KAJ9105349.1"/>
    </source>
</evidence>
<keyword evidence="2" id="KW-1185">Reference proteome</keyword>
<reference evidence="1" key="1">
    <citation type="submission" date="2023-04" db="EMBL/GenBank/DDBJ databases">
        <title>Draft Genome sequencing of Naganishia species isolated from polar environments using Oxford Nanopore Technology.</title>
        <authorList>
            <person name="Leo P."/>
            <person name="Venkateswaran K."/>
        </authorList>
    </citation>
    <scope>NUCLEOTIDE SEQUENCE</scope>
    <source>
        <strain evidence="1">MNA-CCFEE 5423</strain>
    </source>
</reference>
<dbReference type="Proteomes" id="UP001227268">
    <property type="component" value="Unassembled WGS sequence"/>
</dbReference>
<comment type="caution">
    <text evidence="1">The sequence shown here is derived from an EMBL/GenBank/DDBJ whole genome shotgun (WGS) entry which is preliminary data.</text>
</comment>